<protein>
    <submittedName>
        <fullName evidence="2">Uncharacterized protein</fullName>
    </submittedName>
</protein>
<evidence type="ECO:0000313" key="2">
    <source>
        <dbReference type="EMBL" id="MBB3928882.1"/>
    </source>
</evidence>
<accession>A0A7W6BSA8</accession>
<keyword evidence="1" id="KW-0175">Coiled coil</keyword>
<organism evidence="2 3">
    <name type="scientific">Sphingobium jiangsuense</name>
    <dbReference type="NCBI Taxonomy" id="870476"/>
    <lineage>
        <taxon>Bacteria</taxon>
        <taxon>Pseudomonadati</taxon>
        <taxon>Pseudomonadota</taxon>
        <taxon>Alphaproteobacteria</taxon>
        <taxon>Sphingomonadales</taxon>
        <taxon>Sphingomonadaceae</taxon>
        <taxon>Sphingobium</taxon>
    </lineage>
</organism>
<name>A0A7W6BSA8_9SPHN</name>
<dbReference type="EMBL" id="JACIDT010000042">
    <property type="protein sequence ID" value="MBB3928882.1"/>
    <property type="molecule type" value="Genomic_DNA"/>
</dbReference>
<dbReference type="RefSeq" id="WP_188074030.1">
    <property type="nucleotide sequence ID" value="NZ_JACIDT010000042.1"/>
</dbReference>
<sequence>MHDADNEVTQADRDAVDTIGSHMASFYEFNRSDEYAAAQEAARDFRIASIEAACRDKDAYIEHLKNEDAYWQGVAERLGYPSICEALEELSDIKAERDHLRAKLDEANEIIAALLDIKHGDEKEKARAFLASAPQPSPPASEEG</sequence>
<evidence type="ECO:0000256" key="1">
    <source>
        <dbReference type="SAM" id="Coils"/>
    </source>
</evidence>
<dbReference type="AlphaFoldDB" id="A0A7W6BSA8"/>
<keyword evidence="3" id="KW-1185">Reference proteome</keyword>
<reference evidence="2 3" key="1">
    <citation type="submission" date="2020-08" db="EMBL/GenBank/DDBJ databases">
        <title>Genomic Encyclopedia of Type Strains, Phase IV (KMG-IV): sequencing the most valuable type-strain genomes for metagenomic binning, comparative biology and taxonomic classification.</title>
        <authorList>
            <person name="Goeker M."/>
        </authorList>
    </citation>
    <scope>NUCLEOTIDE SEQUENCE [LARGE SCALE GENOMIC DNA]</scope>
    <source>
        <strain evidence="2 3">DSM 26189</strain>
    </source>
</reference>
<feature type="coiled-coil region" evidence="1">
    <location>
        <begin position="90"/>
        <end position="117"/>
    </location>
</feature>
<gene>
    <name evidence="2" type="ORF">GGR43_004627</name>
</gene>
<comment type="caution">
    <text evidence="2">The sequence shown here is derived from an EMBL/GenBank/DDBJ whole genome shotgun (WGS) entry which is preliminary data.</text>
</comment>
<proteinExistence type="predicted"/>
<dbReference type="Proteomes" id="UP000571950">
    <property type="component" value="Unassembled WGS sequence"/>
</dbReference>
<evidence type="ECO:0000313" key="3">
    <source>
        <dbReference type="Proteomes" id="UP000571950"/>
    </source>
</evidence>